<evidence type="ECO:0000313" key="2">
    <source>
        <dbReference type="Proteomes" id="UP000315295"/>
    </source>
</evidence>
<evidence type="ECO:0000313" key="1">
    <source>
        <dbReference type="EMBL" id="TQE00618.1"/>
    </source>
</evidence>
<organism evidence="1 2">
    <name type="scientific">Malus baccata</name>
    <name type="common">Siberian crab apple</name>
    <name type="synonym">Pyrus baccata</name>
    <dbReference type="NCBI Taxonomy" id="106549"/>
    <lineage>
        <taxon>Eukaryota</taxon>
        <taxon>Viridiplantae</taxon>
        <taxon>Streptophyta</taxon>
        <taxon>Embryophyta</taxon>
        <taxon>Tracheophyta</taxon>
        <taxon>Spermatophyta</taxon>
        <taxon>Magnoliopsida</taxon>
        <taxon>eudicotyledons</taxon>
        <taxon>Gunneridae</taxon>
        <taxon>Pentapetalae</taxon>
        <taxon>rosids</taxon>
        <taxon>fabids</taxon>
        <taxon>Rosales</taxon>
        <taxon>Rosaceae</taxon>
        <taxon>Amygdaloideae</taxon>
        <taxon>Maleae</taxon>
        <taxon>Malus</taxon>
    </lineage>
</organism>
<gene>
    <name evidence="1" type="ORF">C1H46_013745</name>
</gene>
<comment type="caution">
    <text evidence="1">The sequence shown here is derived from an EMBL/GenBank/DDBJ whole genome shotgun (WGS) entry which is preliminary data.</text>
</comment>
<proteinExistence type="predicted"/>
<reference evidence="1 2" key="1">
    <citation type="journal article" date="2019" name="G3 (Bethesda)">
        <title>Sequencing of a Wild Apple (Malus baccata) Genome Unravels the Differences Between Cultivated and Wild Apple Species Regarding Disease Resistance and Cold Tolerance.</title>
        <authorList>
            <person name="Chen X."/>
        </authorList>
    </citation>
    <scope>NUCLEOTIDE SEQUENCE [LARGE SCALE GENOMIC DNA]</scope>
    <source>
        <strain evidence="2">cv. Shandingzi</strain>
        <tissue evidence="1">Leaves</tissue>
    </source>
</reference>
<accession>A0A540MP95</accession>
<keyword evidence="2" id="KW-1185">Reference proteome</keyword>
<protein>
    <submittedName>
        <fullName evidence="1">Uncharacterized protein</fullName>
    </submittedName>
</protein>
<name>A0A540MP95_MALBA</name>
<dbReference type="EMBL" id="VIEB01000209">
    <property type="protein sequence ID" value="TQE00618.1"/>
    <property type="molecule type" value="Genomic_DNA"/>
</dbReference>
<dbReference type="Proteomes" id="UP000315295">
    <property type="component" value="Unassembled WGS sequence"/>
</dbReference>
<sequence>MTIGYKIQIIPQSLSFSNTMASINNGENSMVLTNTSHNNRNSWVSGTITSTFNLESFHNIHKPLEKPTSSTISKHGKPRNFTTKIVF</sequence>
<dbReference type="AlphaFoldDB" id="A0A540MP95"/>